<protein>
    <submittedName>
        <fullName evidence="2 4">Uncharacterized protein</fullName>
    </submittedName>
</protein>
<dbReference type="AlphaFoldDB" id="A0A183EMT0"/>
<feature type="region of interest" description="Disordered" evidence="1">
    <location>
        <begin position="54"/>
        <end position="93"/>
    </location>
</feature>
<dbReference type="Proteomes" id="UP000271098">
    <property type="component" value="Unassembled WGS sequence"/>
</dbReference>
<name>A0A183EMT0_9BILA</name>
<gene>
    <name evidence="2" type="ORF">GPUH_LOCUS22271</name>
</gene>
<organism evidence="4">
    <name type="scientific">Gongylonema pulchrum</name>
    <dbReference type="NCBI Taxonomy" id="637853"/>
    <lineage>
        <taxon>Eukaryota</taxon>
        <taxon>Metazoa</taxon>
        <taxon>Ecdysozoa</taxon>
        <taxon>Nematoda</taxon>
        <taxon>Chromadorea</taxon>
        <taxon>Rhabditida</taxon>
        <taxon>Spirurina</taxon>
        <taxon>Spiruromorpha</taxon>
        <taxon>Spiruroidea</taxon>
        <taxon>Gongylonematidae</taxon>
        <taxon>Gongylonema</taxon>
    </lineage>
</organism>
<evidence type="ECO:0000313" key="3">
    <source>
        <dbReference type="Proteomes" id="UP000271098"/>
    </source>
</evidence>
<feature type="compositionally biased region" description="Low complexity" evidence="1">
    <location>
        <begin position="84"/>
        <end position="93"/>
    </location>
</feature>
<dbReference type="WBParaSite" id="GPUH_0002229801-mRNA-1">
    <property type="protein sequence ID" value="GPUH_0002229801-mRNA-1"/>
    <property type="gene ID" value="GPUH_0002229801"/>
</dbReference>
<accession>A0A183EMT0</accession>
<sequence length="131" mass="13772">MFTSIDALLQSSSPITTNTTATAQEPRDLHTSQGQALTVVQNIATPSYSKIPEINRKSEFETPNELSSGAPAFSNGIPYTPRTSSSSSSSSSSAAVTAAAAAAPILIERLPYPVFQTSNIPLLYDHIALTS</sequence>
<dbReference type="EMBL" id="UYRT01094668">
    <property type="protein sequence ID" value="VDN39751.1"/>
    <property type="molecule type" value="Genomic_DNA"/>
</dbReference>
<reference evidence="2 3" key="2">
    <citation type="submission" date="2018-11" db="EMBL/GenBank/DDBJ databases">
        <authorList>
            <consortium name="Pathogen Informatics"/>
        </authorList>
    </citation>
    <scope>NUCLEOTIDE SEQUENCE [LARGE SCALE GENOMIC DNA]</scope>
</reference>
<evidence type="ECO:0000256" key="1">
    <source>
        <dbReference type="SAM" id="MobiDB-lite"/>
    </source>
</evidence>
<feature type="region of interest" description="Disordered" evidence="1">
    <location>
        <begin position="16"/>
        <end position="36"/>
    </location>
</feature>
<reference evidence="4" key="1">
    <citation type="submission" date="2016-06" db="UniProtKB">
        <authorList>
            <consortium name="WormBaseParasite"/>
        </authorList>
    </citation>
    <scope>IDENTIFICATION</scope>
</reference>
<evidence type="ECO:0000313" key="2">
    <source>
        <dbReference type="EMBL" id="VDN39751.1"/>
    </source>
</evidence>
<keyword evidence="3" id="KW-1185">Reference proteome</keyword>
<proteinExistence type="predicted"/>
<evidence type="ECO:0000313" key="4">
    <source>
        <dbReference type="WBParaSite" id="GPUH_0002229801-mRNA-1"/>
    </source>
</evidence>